<organism evidence="2 3">
    <name type="scientific">Aspergillus kawachii</name>
    <name type="common">White koji mold</name>
    <name type="synonym">Aspergillus awamori var. kawachi</name>
    <dbReference type="NCBI Taxonomy" id="1069201"/>
    <lineage>
        <taxon>Eukaryota</taxon>
        <taxon>Fungi</taxon>
        <taxon>Dikarya</taxon>
        <taxon>Ascomycota</taxon>
        <taxon>Pezizomycotina</taxon>
        <taxon>Eurotiomycetes</taxon>
        <taxon>Eurotiomycetidae</taxon>
        <taxon>Eurotiales</taxon>
        <taxon>Aspergillaceae</taxon>
        <taxon>Aspergillus</taxon>
        <taxon>Aspergillus subgen. Circumdati</taxon>
    </lineage>
</organism>
<reference evidence="2 3" key="1">
    <citation type="journal article" date="2016" name="DNA Res.">
        <title>Genome sequence of Aspergillus luchuensis NBRC 4314.</title>
        <authorList>
            <person name="Yamada O."/>
            <person name="Machida M."/>
            <person name="Hosoyama A."/>
            <person name="Goto M."/>
            <person name="Takahashi T."/>
            <person name="Futagami T."/>
            <person name="Yamagata Y."/>
            <person name="Takeuchi M."/>
            <person name="Kobayashi T."/>
            <person name="Koike H."/>
            <person name="Abe K."/>
            <person name="Asai K."/>
            <person name="Arita M."/>
            <person name="Fujita N."/>
            <person name="Fukuda K."/>
            <person name="Higa K."/>
            <person name="Horikawa H."/>
            <person name="Ishikawa T."/>
            <person name="Jinno K."/>
            <person name="Kato Y."/>
            <person name="Kirimura K."/>
            <person name="Mizutani O."/>
            <person name="Nakasone K."/>
            <person name="Sano M."/>
            <person name="Shiraishi Y."/>
            <person name="Tsukahara M."/>
            <person name="Gomi K."/>
        </authorList>
    </citation>
    <scope>NUCLEOTIDE SEQUENCE [LARGE SCALE GENOMIC DNA]</scope>
    <source>
        <strain evidence="2 3">RIB 2604</strain>
    </source>
</reference>
<name>A0A146FSI9_ASPKA</name>
<protein>
    <submittedName>
        <fullName evidence="2">Ferric reductase transmembrane component 4</fullName>
    </submittedName>
</protein>
<dbReference type="AlphaFoldDB" id="A0A146FSI9"/>
<sequence>MFRRGKGGRRFQMLIEGTVALTTHDEASEPLTEYSTDSGNEQQVGVKQGSEALYTIYRSQRIAQCLILKDATVASQQSIEDNDTTVALLAPAAKAKEHVKVKDTKANSPDHGISQRTPRVEDNDTTITELPAAAAKAEKQQSIQVKYTDTDTTPNMDNTVARLLSLIETIDTRFAALNE</sequence>
<proteinExistence type="predicted"/>
<evidence type="ECO:0000313" key="2">
    <source>
        <dbReference type="EMBL" id="GAT28750.1"/>
    </source>
</evidence>
<keyword evidence="2" id="KW-0472">Membrane</keyword>
<accession>A0A146FSI9</accession>
<comment type="caution">
    <text evidence="2">The sequence shown here is derived from an EMBL/GenBank/DDBJ whole genome shotgun (WGS) entry which is preliminary data.</text>
</comment>
<reference evidence="3" key="2">
    <citation type="submission" date="2016-02" db="EMBL/GenBank/DDBJ databases">
        <title>Genome sequencing of Aspergillus luchuensis NBRC 4314.</title>
        <authorList>
            <person name="Yamada O."/>
        </authorList>
    </citation>
    <scope>NUCLEOTIDE SEQUENCE [LARGE SCALE GENOMIC DNA]</scope>
    <source>
        <strain evidence="3">RIB 2604</strain>
    </source>
</reference>
<keyword evidence="2" id="KW-0812">Transmembrane</keyword>
<evidence type="ECO:0000313" key="3">
    <source>
        <dbReference type="Proteomes" id="UP000075230"/>
    </source>
</evidence>
<dbReference type="Proteomes" id="UP000075230">
    <property type="component" value="Unassembled WGS sequence"/>
</dbReference>
<gene>
    <name evidence="2" type="ORF">RIB2604_02603950</name>
</gene>
<evidence type="ECO:0000256" key="1">
    <source>
        <dbReference type="SAM" id="MobiDB-lite"/>
    </source>
</evidence>
<feature type="region of interest" description="Disordered" evidence="1">
    <location>
        <begin position="100"/>
        <end position="119"/>
    </location>
</feature>
<dbReference type="EMBL" id="BCWF01000025">
    <property type="protein sequence ID" value="GAT28750.1"/>
    <property type="molecule type" value="Genomic_DNA"/>
</dbReference>